<dbReference type="Gene3D" id="3.30.565.10">
    <property type="entry name" value="Histidine kinase-like ATPase, C-terminal domain"/>
    <property type="match status" value="1"/>
</dbReference>
<dbReference type="GO" id="GO:0000155">
    <property type="term" value="F:phosphorelay sensor kinase activity"/>
    <property type="evidence" value="ECO:0007669"/>
    <property type="project" value="InterPro"/>
</dbReference>
<organism evidence="8 9">
    <name type="scientific">Gordonia hirsuta DSM 44140 = NBRC 16056</name>
    <dbReference type="NCBI Taxonomy" id="1121927"/>
    <lineage>
        <taxon>Bacteria</taxon>
        <taxon>Bacillati</taxon>
        <taxon>Actinomycetota</taxon>
        <taxon>Actinomycetes</taxon>
        <taxon>Mycobacteriales</taxon>
        <taxon>Gordoniaceae</taxon>
        <taxon>Gordonia</taxon>
    </lineage>
</organism>
<accession>L7LAW0</accession>
<evidence type="ECO:0000259" key="6">
    <source>
        <dbReference type="Pfam" id="PF02518"/>
    </source>
</evidence>
<dbReference type="PANTHER" id="PTHR24421:SF62">
    <property type="entry name" value="SENSORY TRANSDUCTION HISTIDINE KINASE"/>
    <property type="match status" value="1"/>
</dbReference>
<feature type="transmembrane region" description="Helical" evidence="5">
    <location>
        <begin position="48"/>
        <end position="66"/>
    </location>
</feature>
<reference evidence="8 9" key="1">
    <citation type="submission" date="2012-12" db="EMBL/GenBank/DDBJ databases">
        <title>Whole genome shotgun sequence of Gordonia hirsuta NBRC 16056.</title>
        <authorList>
            <person name="Isaki-Nakamura S."/>
            <person name="Hosoyama A."/>
            <person name="Tsuchikane K."/>
            <person name="Katsumata H."/>
            <person name="Baba S."/>
            <person name="Yamazaki S."/>
            <person name="Fujita N."/>
        </authorList>
    </citation>
    <scope>NUCLEOTIDE SEQUENCE [LARGE SCALE GENOMIC DNA]</scope>
    <source>
        <strain evidence="8 9">NBRC 16056</strain>
    </source>
</reference>
<dbReference type="Proteomes" id="UP000053405">
    <property type="component" value="Unassembled WGS sequence"/>
</dbReference>
<evidence type="ECO:0000259" key="7">
    <source>
        <dbReference type="Pfam" id="PF07730"/>
    </source>
</evidence>
<dbReference type="GO" id="GO:0046983">
    <property type="term" value="F:protein dimerization activity"/>
    <property type="evidence" value="ECO:0007669"/>
    <property type="project" value="InterPro"/>
</dbReference>
<evidence type="ECO:0000256" key="5">
    <source>
        <dbReference type="SAM" id="Phobius"/>
    </source>
</evidence>
<sequence length="425" mass="44794">MHADPPAPLLMRPASSALGLRLGLFVLVGVLALIVLLRALLLGESHPLWVGALTALFLMILAARPFQNLSLSQRLLWLGLLSAVWLVLALSGAAAAYVSFGLIVLLMTELPVVWALVSVVLLTATSIGVGFLHPGGLAAMVIGSILGGVVGVVIGLGFRVLIEETDRRQLLIADLHHTRAELAEQERAAGEMAERQRLAREIHDTVAQGLSSIQMLLHAAESEGLLPGAREPVRLAREVAAAGLADTRRLISALAPADLTGRSLIDALGRVCARAPARGPQVRLAVEGDPVRLPMPIESALVRLTQGALSNVARHSGAVCAVVTLSYSPGKVRLDIVDDGKGFPVGLLADAEAPRFGLDSMRARVEELAGEWDLQSEPGYTAVSVTFPVTEIEPDEPGLAEGPSLPGLRRSLSTPQSAAIEEVRP</sequence>
<dbReference type="CDD" id="cd16917">
    <property type="entry name" value="HATPase_UhpB-NarQ-NarX-like"/>
    <property type="match status" value="1"/>
</dbReference>
<protein>
    <submittedName>
        <fullName evidence="8">Putative two-component histidine kinase</fullName>
    </submittedName>
</protein>
<dbReference type="eggNOG" id="COG4585">
    <property type="taxonomic scope" value="Bacteria"/>
</dbReference>
<keyword evidence="1" id="KW-0808">Transferase</keyword>
<feature type="domain" description="Signal transduction histidine kinase subgroup 3 dimerisation and phosphoacceptor" evidence="7">
    <location>
        <begin position="194"/>
        <end position="259"/>
    </location>
</feature>
<keyword evidence="5" id="KW-0812">Transmembrane</keyword>
<dbReference type="InterPro" id="IPR050482">
    <property type="entry name" value="Sensor_HK_TwoCompSys"/>
</dbReference>
<dbReference type="SUPFAM" id="SSF55874">
    <property type="entry name" value="ATPase domain of HSP90 chaperone/DNA topoisomerase II/histidine kinase"/>
    <property type="match status" value="1"/>
</dbReference>
<feature type="region of interest" description="Disordered" evidence="4">
    <location>
        <begin position="393"/>
        <end position="425"/>
    </location>
</feature>
<dbReference type="InterPro" id="IPR036890">
    <property type="entry name" value="HATPase_C_sf"/>
</dbReference>
<dbReference type="PANTHER" id="PTHR24421">
    <property type="entry name" value="NITRATE/NITRITE SENSOR PROTEIN NARX-RELATED"/>
    <property type="match status" value="1"/>
</dbReference>
<feature type="transmembrane region" description="Helical" evidence="5">
    <location>
        <begin position="138"/>
        <end position="162"/>
    </location>
</feature>
<proteinExistence type="predicted"/>
<name>L7LAW0_9ACTN</name>
<dbReference type="InterPro" id="IPR011712">
    <property type="entry name" value="Sig_transdc_His_kin_sub3_dim/P"/>
</dbReference>
<dbReference type="GO" id="GO:0016020">
    <property type="term" value="C:membrane"/>
    <property type="evidence" value="ECO:0007669"/>
    <property type="project" value="InterPro"/>
</dbReference>
<feature type="transmembrane region" description="Helical" evidence="5">
    <location>
        <begin position="112"/>
        <end position="132"/>
    </location>
</feature>
<dbReference type="Pfam" id="PF02518">
    <property type="entry name" value="HATPase_c"/>
    <property type="match status" value="1"/>
</dbReference>
<keyword evidence="5" id="KW-0472">Membrane</keyword>
<dbReference type="STRING" id="1121927.GOHSU_17_00050"/>
<evidence type="ECO:0000313" key="9">
    <source>
        <dbReference type="Proteomes" id="UP000053405"/>
    </source>
</evidence>
<evidence type="ECO:0000313" key="8">
    <source>
        <dbReference type="EMBL" id="GAC57202.1"/>
    </source>
</evidence>
<keyword evidence="3" id="KW-0902">Two-component regulatory system</keyword>
<evidence type="ECO:0000256" key="1">
    <source>
        <dbReference type="ARBA" id="ARBA00022679"/>
    </source>
</evidence>
<evidence type="ECO:0000256" key="3">
    <source>
        <dbReference type="ARBA" id="ARBA00023012"/>
    </source>
</evidence>
<feature type="transmembrane region" description="Helical" evidence="5">
    <location>
        <begin position="20"/>
        <end position="41"/>
    </location>
</feature>
<evidence type="ECO:0000256" key="4">
    <source>
        <dbReference type="SAM" id="MobiDB-lite"/>
    </source>
</evidence>
<dbReference type="PIRSF" id="PIRSF037434">
    <property type="entry name" value="STHK_ChrS"/>
    <property type="match status" value="1"/>
</dbReference>
<dbReference type="AlphaFoldDB" id="L7LAW0"/>
<feature type="transmembrane region" description="Helical" evidence="5">
    <location>
        <begin position="78"/>
        <end position="105"/>
    </location>
</feature>
<keyword evidence="5" id="KW-1133">Transmembrane helix</keyword>
<gene>
    <name evidence="8" type="ORF">GOHSU_17_00050</name>
</gene>
<keyword evidence="2 8" id="KW-0418">Kinase</keyword>
<dbReference type="RefSeq" id="WP_005938877.1">
    <property type="nucleotide sequence ID" value="NZ_ATVK01000009.1"/>
</dbReference>
<dbReference type="InterPro" id="IPR003594">
    <property type="entry name" value="HATPase_dom"/>
</dbReference>
<evidence type="ECO:0000256" key="2">
    <source>
        <dbReference type="ARBA" id="ARBA00022777"/>
    </source>
</evidence>
<feature type="domain" description="Histidine kinase/HSP90-like ATPase" evidence="6">
    <location>
        <begin position="299"/>
        <end position="390"/>
    </location>
</feature>
<dbReference type="Pfam" id="PF07730">
    <property type="entry name" value="HisKA_3"/>
    <property type="match status" value="1"/>
</dbReference>
<dbReference type="Gene3D" id="1.20.5.1930">
    <property type="match status" value="1"/>
</dbReference>
<dbReference type="EMBL" id="BANT01000017">
    <property type="protein sequence ID" value="GAC57202.1"/>
    <property type="molecule type" value="Genomic_DNA"/>
</dbReference>
<dbReference type="InterPro" id="IPR017205">
    <property type="entry name" value="Sig_transdc_His_kinase_ChrS"/>
</dbReference>
<keyword evidence="9" id="KW-1185">Reference proteome</keyword>
<comment type="caution">
    <text evidence="8">The sequence shown here is derived from an EMBL/GenBank/DDBJ whole genome shotgun (WGS) entry which is preliminary data.</text>
</comment>